<keyword evidence="1" id="KW-0540">Nuclease</keyword>
<keyword evidence="6" id="KW-0051">Antiviral defense</keyword>
<accession>E6QP50</accession>
<evidence type="ECO:0000256" key="2">
    <source>
        <dbReference type="ARBA" id="ARBA00022723"/>
    </source>
</evidence>
<evidence type="ECO:0000256" key="5">
    <source>
        <dbReference type="ARBA" id="ARBA00022842"/>
    </source>
</evidence>
<protein>
    <submittedName>
        <fullName evidence="9">CRISPR-associated protein Cas1</fullName>
    </submittedName>
</protein>
<keyword evidence="5" id="KW-0460">Magnesium</keyword>
<evidence type="ECO:0000256" key="1">
    <source>
        <dbReference type="ARBA" id="ARBA00022722"/>
    </source>
</evidence>
<evidence type="ECO:0000256" key="6">
    <source>
        <dbReference type="ARBA" id="ARBA00023118"/>
    </source>
</evidence>
<dbReference type="GO" id="GO:0046872">
    <property type="term" value="F:metal ion binding"/>
    <property type="evidence" value="ECO:0007669"/>
    <property type="project" value="UniProtKB-KW"/>
</dbReference>
<comment type="caution">
    <text evidence="9">The sequence shown here is derived from an EMBL/GenBank/DDBJ whole genome shotgun (WGS) entry which is preliminary data.</text>
</comment>
<dbReference type="GO" id="GO:0043571">
    <property type="term" value="P:maintenance of CRISPR repeat elements"/>
    <property type="evidence" value="ECO:0007669"/>
    <property type="project" value="InterPro"/>
</dbReference>
<evidence type="ECO:0000256" key="7">
    <source>
        <dbReference type="ARBA" id="ARBA00023125"/>
    </source>
</evidence>
<dbReference type="InterPro" id="IPR042206">
    <property type="entry name" value="CRISPR-assoc_Cas1_C"/>
</dbReference>
<keyword evidence="7" id="KW-0238">DNA-binding</keyword>
<dbReference type="GO" id="GO:0016787">
    <property type="term" value="F:hydrolase activity"/>
    <property type="evidence" value="ECO:0007669"/>
    <property type="project" value="UniProtKB-KW"/>
</dbReference>
<evidence type="ECO:0000256" key="3">
    <source>
        <dbReference type="ARBA" id="ARBA00022759"/>
    </source>
</evidence>
<keyword evidence="8" id="KW-0464">Manganese</keyword>
<keyword evidence="2" id="KW-0479">Metal-binding</keyword>
<dbReference type="NCBIfam" id="TIGR00287">
    <property type="entry name" value="cas1"/>
    <property type="match status" value="1"/>
</dbReference>
<dbReference type="EMBL" id="CABQ01000308">
    <property type="protein sequence ID" value="CBI09021.1"/>
    <property type="molecule type" value="Genomic_DNA"/>
</dbReference>
<dbReference type="InterPro" id="IPR019855">
    <property type="entry name" value="CRISPR-assoc_Cas1_NMENI"/>
</dbReference>
<evidence type="ECO:0000313" key="9">
    <source>
        <dbReference type="EMBL" id="CBI09021.1"/>
    </source>
</evidence>
<dbReference type="InterPro" id="IPR002729">
    <property type="entry name" value="CRISPR-assoc_Cas1"/>
</dbReference>
<keyword evidence="4" id="KW-0378">Hydrolase</keyword>
<dbReference type="InterPro" id="IPR050646">
    <property type="entry name" value="Cas1"/>
</dbReference>
<organism evidence="9">
    <name type="scientific">mine drainage metagenome</name>
    <dbReference type="NCBI Taxonomy" id="410659"/>
    <lineage>
        <taxon>unclassified sequences</taxon>
        <taxon>metagenomes</taxon>
        <taxon>ecological metagenomes</taxon>
    </lineage>
</organism>
<dbReference type="Pfam" id="PF01867">
    <property type="entry name" value="Cas_Cas1"/>
    <property type="match status" value="1"/>
</dbReference>
<dbReference type="PANTHER" id="PTHR34353:SF2">
    <property type="entry name" value="CRISPR-ASSOCIATED ENDONUCLEASE CAS1 1"/>
    <property type="match status" value="1"/>
</dbReference>
<dbReference type="GO" id="GO:0003677">
    <property type="term" value="F:DNA binding"/>
    <property type="evidence" value="ECO:0007669"/>
    <property type="project" value="UniProtKB-KW"/>
</dbReference>
<dbReference type="NCBIfam" id="TIGR03639">
    <property type="entry name" value="cas1_NMENI"/>
    <property type="match status" value="1"/>
</dbReference>
<dbReference type="GO" id="GO:0004520">
    <property type="term" value="F:DNA endonuclease activity"/>
    <property type="evidence" value="ECO:0007669"/>
    <property type="project" value="InterPro"/>
</dbReference>
<name>E6QP50_9ZZZZ</name>
<dbReference type="GO" id="GO:0051607">
    <property type="term" value="P:defense response to virus"/>
    <property type="evidence" value="ECO:0007669"/>
    <property type="project" value="UniProtKB-KW"/>
</dbReference>
<sequence>MIDRVVEVARPARLSVRDAQLVVACEGTPEVATPLAELAVLLLAHPQVTLSQAVLSRIAEQGGSVVTIDGKYLPAAMLLPVVAHWRQTASFAGQLELGLPLRKRLWQRLVRAKIRAQGELLRELHGSDDGLLPMAARVRSGDPDNLEAQAARRYWMLLFAQGEGRNKFRRGTDMALDGLDQNQHLDYGYTVLRAAVARAICASGLHPTLGLKHSNREDAFCLAADLMEPFRPLVDRRVYRWIQEHDPAQRLDARAKGWLIETVTARYLSDGEDRSLFDILARAASSLARAMLSGQAQEFAPPSLLVESPAPQRERWP</sequence>
<dbReference type="HAMAP" id="MF_01470">
    <property type="entry name" value="Cas1"/>
    <property type="match status" value="1"/>
</dbReference>
<dbReference type="PANTHER" id="PTHR34353">
    <property type="entry name" value="CRISPR-ASSOCIATED ENDONUCLEASE CAS1 1"/>
    <property type="match status" value="1"/>
</dbReference>
<reference evidence="9" key="1">
    <citation type="submission" date="2009-10" db="EMBL/GenBank/DDBJ databases">
        <title>Diversity of trophic interactions inside an arsenic-rich microbial ecosystem.</title>
        <authorList>
            <person name="Bertin P.N."/>
            <person name="Heinrich-Salmeron A."/>
            <person name="Pelletier E."/>
            <person name="Goulhen-Chollet F."/>
            <person name="Arsene-Ploetze F."/>
            <person name="Gallien S."/>
            <person name="Calteau A."/>
            <person name="Vallenet D."/>
            <person name="Casiot C."/>
            <person name="Chane-Woon-Ming B."/>
            <person name="Giloteaux L."/>
            <person name="Barakat M."/>
            <person name="Bonnefoy V."/>
            <person name="Bruneel O."/>
            <person name="Chandler M."/>
            <person name="Cleiss J."/>
            <person name="Duran R."/>
            <person name="Elbaz-Poulichet F."/>
            <person name="Fonknechten N."/>
            <person name="Lauga B."/>
            <person name="Mornico D."/>
            <person name="Ortet P."/>
            <person name="Schaeffer C."/>
            <person name="Siguier P."/>
            <person name="Alexander Thil Smith A."/>
            <person name="Van Dorsselaer A."/>
            <person name="Weissenbach J."/>
            <person name="Medigue C."/>
            <person name="Le Paslier D."/>
        </authorList>
    </citation>
    <scope>NUCLEOTIDE SEQUENCE</scope>
</reference>
<evidence type="ECO:0000256" key="8">
    <source>
        <dbReference type="ARBA" id="ARBA00023211"/>
    </source>
</evidence>
<evidence type="ECO:0000256" key="4">
    <source>
        <dbReference type="ARBA" id="ARBA00022801"/>
    </source>
</evidence>
<dbReference type="AlphaFoldDB" id="E6QP50"/>
<keyword evidence="3" id="KW-0255">Endonuclease</keyword>
<dbReference type="Gene3D" id="1.20.120.920">
    <property type="entry name" value="CRISPR-associated endonuclease Cas1, C-terminal domain"/>
    <property type="match status" value="1"/>
</dbReference>
<proteinExistence type="inferred from homology"/>
<gene>
    <name evidence="9" type="ORF">CARN6_2562</name>
</gene>